<name>A0A350H7Z9_UNCW3</name>
<sequence>MKKGLFVLFVLSSVVLFSSISEWNSLNIDPLLTNDPYSYLTYSGSMIEADQFKTITSFDYMNDKINALGMFDNYWGRLGIFIDRESVDMRDSIIKNIVGRDVVPTILGITGGRKVNNFGFGFLISGYRMDEYLTDQTSPYNNTTLSFSNFNLNPSITVNINEILSLDLSGGVSVLSLNSDDVNRVLKVNSPVGYNLHGRVTQSFSENKVILSAKYTNNPFGYEELQQGDVSGDIYLNTADTLAVQVLLSIESFSYVSTYLSALYEQNAKTSKLTFVTGSQSEEIISVAKLPEIATGFSFYVNKFISLNIGVSGCWFNSKIEKAPLLSPIQQTSGFESDFRTGIILSFDNLRIAFDMSKEIVNAPFIISGNSINGLDMNIGISYTGYEF</sequence>
<protein>
    <submittedName>
        <fullName evidence="1">Uncharacterized protein</fullName>
    </submittedName>
</protein>
<evidence type="ECO:0000313" key="1">
    <source>
        <dbReference type="EMBL" id="HAV91665.1"/>
    </source>
</evidence>
<accession>A0A350H7Z9</accession>
<dbReference type="Proteomes" id="UP000264062">
    <property type="component" value="Unassembled WGS sequence"/>
</dbReference>
<organism evidence="1 2">
    <name type="scientific">candidate division WOR-3 bacterium</name>
    <dbReference type="NCBI Taxonomy" id="2052148"/>
    <lineage>
        <taxon>Bacteria</taxon>
        <taxon>Bacteria division WOR-3</taxon>
    </lineage>
</organism>
<proteinExistence type="predicted"/>
<dbReference type="AlphaFoldDB" id="A0A350H7Z9"/>
<gene>
    <name evidence="1" type="ORF">DCW38_00560</name>
</gene>
<dbReference type="EMBL" id="DMZY01000019">
    <property type="protein sequence ID" value="HAV91665.1"/>
    <property type="molecule type" value="Genomic_DNA"/>
</dbReference>
<reference evidence="1 2" key="1">
    <citation type="journal article" date="2018" name="Nat. Biotechnol.">
        <title>A standardized bacterial taxonomy based on genome phylogeny substantially revises the tree of life.</title>
        <authorList>
            <person name="Parks D.H."/>
            <person name="Chuvochina M."/>
            <person name="Waite D.W."/>
            <person name="Rinke C."/>
            <person name="Skarshewski A."/>
            <person name="Chaumeil P.A."/>
            <person name="Hugenholtz P."/>
        </authorList>
    </citation>
    <scope>NUCLEOTIDE SEQUENCE [LARGE SCALE GENOMIC DNA]</scope>
    <source>
        <strain evidence="1">UBA9956</strain>
    </source>
</reference>
<comment type="caution">
    <text evidence="1">The sequence shown here is derived from an EMBL/GenBank/DDBJ whole genome shotgun (WGS) entry which is preliminary data.</text>
</comment>
<evidence type="ECO:0000313" key="2">
    <source>
        <dbReference type="Proteomes" id="UP000264062"/>
    </source>
</evidence>